<feature type="domain" description="Peptidase S8/S53" evidence="7">
    <location>
        <begin position="598"/>
        <end position="816"/>
    </location>
</feature>
<feature type="active site" description="Charge relay system" evidence="4">
    <location>
        <position position="802"/>
    </location>
</feature>
<dbReference type="AlphaFoldDB" id="A0A074XLC0"/>
<feature type="compositionally biased region" description="Low complexity" evidence="5">
    <location>
        <begin position="275"/>
        <end position="288"/>
    </location>
</feature>
<keyword evidence="1 4" id="KW-0645">Protease</keyword>
<proteinExistence type="inferred from homology"/>
<evidence type="ECO:0000256" key="6">
    <source>
        <dbReference type="SAM" id="Phobius"/>
    </source>
</evidence>
<evidence type="ECO:0000256" key="5">
    <source>
        <dbReference type="SAM" id="MobiDB-lite"/>
    </source>
</evidence>
<feature type="transmembrane region" description="Helical" evidence="6">
    <location>
        <begin position="797"/>
        <end position="819"/>
    </location>
</feature>
<feature type="compositionally biased region" description="Low complexity" evidence="5">
    <location>
        <begin position="496"/>
        <end position="506"/>
    </location>
</feature>
<feature type="compositionally biased region" description="Polar residues" evidence="5">
    <location>
        <begin position="518"/>
        <end position="527"/>
    </location>
</feature>
<evidence type="ECO:0000259" key="7">
    <source>
        <dbReference type="Pfam" id="PF00082"/>
    </source>
</evidence>
<keyword evidence="6" id="KW-0472">Membrane</keyword>
<evidence type="ECO:0000256" key="2">
    <source>
        <dbReference type="ARBA" id="ARBA00022801"/>
    </source>
</evidence>
<name>A0A074XLC0_AURPU</name>
<accession>A0A074XLC0</accession>
<sequence length="899" mass="99590">MHTLSTYSYRLSHYRASVRSFSGLRMKSSTDEHLSQQDAEALLAEAYRLEKAKSPKSFEAALALYKKLDGAEGVLCDSDGRDSVLEGLAYCHFQLEKYPKAAQDYRRLLEFREQQSKSDLEAISQSRYELARAIARTQKSKSGEALKLYRMVISERTSKFGEESTEVLECSCDLANALCRLLEYREALDINRKVLRIREKLHSPESIELCTSRYQTAINLYYLGEYGRALFYIKPNSLIAAAPHSDNLTKILKDSVTLAKRCREKRDQSQKAVAPVKSPLKKPISPSPENSSVEVWKAPKEPPRSTTDMTGRKNDVPLKTTKVKVEKTSPSRAVPGTPKTSHAKTKSEAVIQKSTLSPPPHDRPASRNVDASLKSAEEIRNPRRRASSYSAPGVSSKPTEKTSIDTSARRASDNDVPKSSAKVQKSDKPVIEARETKKSKPDNILPSTQPTATRPDASPKISIKIHKAKSERSDDSEDSGGTRGRRKNLDNDAQQGSSRSSGSSRGRTGKKSSRLEIANSSVESFVSASEGRAASNSPSSPTGHSLGELYGLLDTQKSSASTIDTGPAETWFTLFETRTKEVLQPGKNRRVLPVGNEEVRIAILDTGVDASHEAIARQRTQLRDIRSFVQGSDETDDTHGHGTHGTALMLRLVPRARIYVGRITVNSKPDPDAVVKAIEHAHRKWKVDIVSMAFGFKKSDKHDREKHRQSMERIEEVIKAAASDNILFFGAACNSGILNGTAFPARLSQVICIHSANHGGRTSNHSPPARDNTYNFSVLGEDVRSAWPVSLGGPTELMTGTSTAVMIAAAVSAVILYLVRFEDKDFIPRKTLSAIRERLKTQDAMCKLLKEMSVPTEGYDFLKPWELIDMEGYDEPEKARQDALANIARFLKKHYYTIP</sequence>
<dbReference type="EMBL" id="KL584982">
    <property type="protein sequence ID" value="KEQ84504.1"/>
    <property type="molecule type" value="Genomic_DNA"/>
</dbReference>
<evidence type="ECO:0000313" key="9">
    <source>
        <dbReference type="Proteomes" id="UP000030706"/>
    </source>
</evidence>
<dbReference type="InterPro" id="IPR019734">
    <property type="entry name" value="TPR_rpt"/>
</dbReference>
<dbReference type="SUPFAM" id="SSF52743">
    <property type="entry name" value="Subtilisin-like"/>
    <property type="match status" value="1"/>
</dbReference>
<dbReference type="InterPro" id="IPR000209">
    <property type="entry name" value="Peptidase_S8/S53_dom"/>
</dbReference>
<dbReference type="STRING" id="1043002.A0A074XLC0"/>
<dbReference type="SUPFAM" id="SSF48452">
    <property type="entry name" value="TPR-like"/>
    <property type="match status" value="2"/>
</dbReference>
<dbReference type="GO" id="GO:0006508">
    <property type="term" value="P:proteolysis"/>
    <property type="evidence" value="ECO:0007669"/>
    <property type="project" value="UniProtKB-KW"/>
</dbReference>
<dbReference type="RefSeq" id="XP_029760691.1">
    <property type="nucleotide sequence ID" value="XM_029909803.1"/>
</dbReference>
<feature type="active site" description="Charge relay system" evidence="4">
    <location>
        <position position="605"/>
    </location>
</feature>
<dbReference type="PRINTS" id="PR00723">
    <property type="entry name" value="SUBTILISIN"/>
</dbReference>
<keyword evidence="9" id="KW-1185">Reference proteome</keyword>
<dbReference type="InterPro" id="IPR023827">
    <property type="entry name" value="Peptidase_S8_Asp-AS"/>
</dbReference>
<dbReference type="Gene3D" id="1.25.40.10">
    <property type="entry name" value="Tetratricopeptide repeat domain"/>
    <property type="match status" value="1"/>
</dbReference>
<organism evidence="8 9">
    <name type="scientific">Aureobasidium pullulans EXF-150</name>
    <dbReference type="NCBI Taxonomy" id="1043002"/>
    <lineage>
        <taxon>Eukaryota</taxon>
        <taxon>Fungi</taxon>
        <taxon>Dikarya</taxon>
        <taxon>Ascomycota</taxon>
        <taxon>Pezizomycotina</taxon>
        <taxon>Dothideomycetes</taxon>
        <taxon>Dothideomycetidae</taxon>
        <taxon>Dothideales</taxon>
        <taxon>Saccotheciaceae</taxon>
        <taxon>Aureobasidium</taxon>
    </lineage>
</organism>
<dbReference type="InterPro" id="IPR036852">
    <property type="entry name" value="Peptidase_S8/S53_dom_sf"/>
</dbReference>
<evidence type="ECO:0000313" key="8">
    <source>
        <dbReference type="EMBL" id="KEQ84504.1"/>
    </source>
</evidence>
<dbReference type="SMART" id="SM00028">
    <property type="entry name" value="TPR"/>
    <property type="match status" value="2"/>
</dbReference>
<dbReference type="GeneID" id="40752109"/>
<keyword evidence="6" id="KW-1133">Transmembrane helix</keyword>
<dbReference type="InterPro" id="IPR015500">
    <property type="entry name" value="Peptidase_S8_subtilisin-rel"/>
</dbReference>
<feature type="compositionally biased region" description="Basic and acidic residues" evidence="5">
    <location>
        <begin position="424"/>
        <end position="441"/>
    </location>
</feature>
<keyword evidence="3 4" id="KW-0720">Serine protease</keyword>
<dbReference type="InterPro" id="IPR011990">
    <property type="entry name" value="TPR-like_helical_dom_sf"/>
</dbReference>
<feature type="active site" description="Charge relay system" evidence="4">
    <location>
        <position position="641"/>
    </location>
</feature>
<feature type="compositionally biased region" description="Polar residues" evidence="5">
    <location>
        <begin position="534"/>
        <end position="543"/>
    </location>
</feature>
<evidence type="ECO:0000256" key="3">
    <source>
        <dbReference type="ARBA" id="ARBA00022825"/>
    </source>
</evidence>
<protein>
    <submittedName>
        <fullName evidence="8">Subtilisin-like protein</fullName>
    </submittedName>
</protein>
<dbReference type="Pfam" id="PF00082">
    <property type="entry name" value="Peptidase_S8"/>
    <property type="match status" value="1"/>
</dbReference>
<feature type="compositionally biased region" description="Basic and acidic residues" evidence="5">
    <location>
        <begin position="398"/>
        <end position="416"/>
    </location>
</feature>
<reference evidence="8 9" key="1">
    <citation type="journal article" date="2014" name="BMC Genomics">
        <title>Genome sequencing of four Aureobasidium pullulans varieties: biotechnological potential, stress tolerance, and description of new species.</title>
        <authorList>
            <person name="Gostin Ar C."/>
            <person name="Ohm R.A."/>
            <person name="Kogej T."/>
            <person name="Sonjak S."/>
            <person name="Turk M."/>
            <person name="Zajc J."/>
            <person name="Zalar P."/>
            <person name="Grube M."/>
            <person name="Sun H."/>
            <person name="Han J."/>
            <person name="Sharma A."/>
            <person name="Chiniquy J."/>
            <person name="Ngan C.Y."/>
            <person name="Lipzen A."/>
            <person name="Barry K."/>
            <person name="Grigoriev I.V."/>
            <person name="Gunde-Cimerman N."/>
        </authorList>
    </citation>
    <scope>NUCLEOTIDE SEQUENCE [LARGE SCALE GENOMIC DNA]</scope>
    <source>
        <strain evidence="8 9">EXF-150</strain>
    </source>
</reference>
<comment type="similarity">
    <text evidence="4">Belongs to the peptidase S8 family.</text>
</comment>
<evidence type="ECO:0000256" key="1">
    <source>
        <dbReference type="ARBA" id="ARBA00022670"/>
    </source>
</evidence>
<dbReference type="PROSITE" id="PS00136">
    <property type="entry name" value="SUBTILASE_ASP"/>
    <property type="match status" value="1"/>
</dbReference>
<feature type="region of interest" description="Disordered" evidence="5">
    <location>
        <begin position="263"/>
        <end position="548"/>
    </location>
</feature>
<dbReference type="Gene3D" id="3.40.50.200">
    <property type="entry name" value="Peptidase S8/S53 domain"/>
    <property type="match status" value="1"/>
</dbReference>
<dbReference type="Proteomes" id="UP000030706">
    <property type="component" value="Unassembled WGS sequence"/>
</dbReference>
<dbReference type="HOGENOM" id="CLU_322090_0_0_1"/>
<gene>
    <name evidence="8" type="ORF">M438DRAFT_405718</name>
</gene>
<dbReference type="OrthoDB" id="206201at2759"/>
<evidence type="ECO:0000256" key="4">
    <source>
        <dbReference type="PROSITE-ProRule" id="PRU01240"/>
    </source>
</evidence>
<keyword evidence="2 4" id="KW-0378">Hydrolase</keyword>
<keyword evidence="6" id="KW-0812">Transmembrane</keyword>
<dbReference type="GO" id="GO:0004252">
    <property type="term" value="F:serine-type endopeptidase activity"/>
    <property type="evidence" value="ECO:0007669"/>
    <property type="project" value="UniProtKB-UniRule"/>
</dbReference>
<dbReference type="PROSITE" id="PS51892">
    <property type="entry name" value="SUBTILASE"/>
    <property type="match status" value="1"/>
</dbReference>